<keyword evidence="8" id="KW-1185">Reference proteome</keyword>
<feature type="transmembrane region" description="Helical" evidence="6">
    <location>
        <begin position="21"/>
        <end position="42"/>
    </location>
</feature>
<dbReference type="Proteomes" id="UP001499841">
    <property type="component" value="Unassembled WGS sequence"/>
</dbReference>
<comment type="subcellular location">
    <subcellularLocation>
        <location evidence="1">Membrane</location>
        <topology evidence="1">Multi-pass membrane protein</topology>
    </subcellularLocation>
</comment>
<feature type="transmembrane region" description="Helical" evidence="6">
    <location>
        <begin position="88"/>
        <end position="106"/>
    </location>
</feature>
<gene>
    <name evidence="7" type="ORF">GCM10022262_24030</name>
</gene>
<evidence type="ECO:0000256" key="3">
    <source>
        <dbReference type="ARBA" id="ARBA00022692"/>
    </source>
</evidence>
<feature type="transmembrane region" description="Helical" evidence="6">
    <location>
        <begin position="153"/>
        <end position="170"/>
    </location>
</feature>
<keyword evidence="3 6" id="KW-0812">Transmembrane</keyword>
<accession>A0ABP8EWA4</accession>
<evidence type="ECO:0000256" key="6">
    <source>
        <dbReference type="SAM" id="Phobius"/>
    </source>
</evidence>
<feature type="transmembrane region" description="Helical" evidence="6">
    <location>
        <begin position="231"/>
        <end position="256"/>
    </location>
</feature>
<keyword evidence="2" id="KW-0813">Transport</keyword>
<name>A0ABP8EWA4_9MICO</name>
<reference evidence="8" key="1">
    <citation type="journal article" date="2019" name="Int. J. Syst. Evol. Microbiol.">
        <title>The Global Catalogue of Microorganisms (GCM) 10K type strain sequencing project: providing services to taxonomists for standard genome sequencing and annotation.</title>
        <authorList>
            <consortium name="The Broad Institute Genomics Platform"/>
            <consortium name="The Broad Institute Genome Sequencing Center for Infectious Disease"/>
            <person name="Wu L."/>
            <person name="Ma J."/>
        </authorList>
    </citation>
    <scope>NUCLEOTIDE SEQUENCE [LARGE SCALE GENOMIC DNA]</scope>
    <source>
        <strain evidence="8">JCM 17459</strain>
    </source>
</reference>
<dbReference type="RefSeq" id="WP_345041454.1">
    <property type="nucleotide sequence ID" value="NZ_BAABBA010000011.1"/>
</dbReference>
<keyword evidence="5 6" id="KW-0472">Membrane</keyword>
<feature type="transmembrane region" description="Helical" evidence="6">
    <location>
        <begin position="375"/>
        <end position="401"/>
    </location>
</feature>
<evidence type="ECO:0000256" key="2">
    <source>
        <dbReference type="ARBA" id="ARBA00022448"/>
    </source>
</evidence>
<dbReference type="EMBL" id="BAABBA010000011">
    <property type="protein sequence ID" value="GAA4288043.1"/>
    <property type="molecule type" value="Genomic_DNA"/>
</dbReference>
<proteinExistence type="predicted"/>
<feature type="transmembrane region" description="Helical" evidence="6">
    <location>
        <begin position="347"/>
        <end position="368"/>
    </location>
</feature>
<evidence type="ECO:0000313" key="7">
    <source>
        <dbReference type="EMBL" id="GAA4288043.1"/>
    </source>
</evidence>
<sequence>MTNAQTSTDRRTRIPGRLGPAFVTAALVFGPGSITLASSMGATFAYDLVWAPVVATVLMLCFVDLSVRIGLTTDAGPVATVSRRLGRVVGVLVGIGAFLVAASFQAGNSAGTGAAGTVLLGGSTAVYAAVFTLLAVGFLWLPSFYRHLERTMIAIILLMLAIFVLTAVVARPDLGEMLAGLVPSFPDGSAALVVGVVATTFSVVGAFYQIQLVREKGWGPDDYATARRDAVVGTVILGLLSVVMMVAAAAVLNPAGATVTSPADMAGVLEPTVGRWASALFALGLWAAAFSSLVGNSTIGGSMLAGALGIERGGLASTRVKVCITVVMVLGGVVAVVFGGIPVQLIMTAQAVTILVVPLIGVALVILARHRDRGALAIGTPQLVLAAVGVLFLLLLAINYVRNLL</sequence>
<organism evidence="7 8">
    <name type="scientific">Georgenia daeguensis</name>
    <dbReference type="NCBI Taxonomy" id="908355"/>
    <lineage>
        <taxon>Bacteria</taxon>
        <taxon>Bacillati</taxon>
        <taxon>Actinomycetota</taxon>
        <taxon>Actinomycetes</taxon>
        <taxon>Micrococcales</taxon>
        <taxon>Bogoriellaceae</taxon>
        <taxon>Georgenia</taxon>
    </lineage>
</organism>
<dbReference type="InterPro" id="IPR001046">
    <property type="entry name" value="NRAMP_fam"/>
</dbReference>
<feature type="transmembrane region" description="Helical" evidence="6">
    <location>
        <begin position="320"/>
        <end position="341"/>
    </location>
</feature>
<feature type="transmembrane region" description="Helical" evidence="6">
    <location>
        <begin position="276"/>
        <end position="299"/>
    </location>
</feature>
<comment type="caution">
    <text evidence="7">The sequence shown here is derived from an EMBL/GenBank/DDBJ whole genome shotgun (WGS) entry which is preliminary data.</text>
</comment>
<evidence type="ECO:0000256" key="5">
    <source>
        <dbReference type="ARBA" id="ARBA00023136"/>
    </source>
</evidence>
<protein>
    <submittedName>
        <fullName evidence="7">Divalent metal cation transporter</fullName>
    </submittedName>
</protein>
<dbReference type="NCBIfam" id="NF037982">
    <property type="entry name" value="Nramp_1"/>
    <property type="match status" value="1"/>
</dbReference>
<evidence type="ECO:0000256" key="4">
    <source>
        <dbReference type="ARBA" id="ARBA00022989"/>
    </source>
</evidence>
<keyword evidence="4 6" id="KW-1133">Transmembrane helix</keyword>
<evidence type="ECO:0000313" key="8">
    <source>
        <dbReference type="Proteomes" id="UP001499841"/>
    </source>
</evidence>
<feature type="transmembrane region" description="Helical" evidence="6">
    <location>
        <begin position="48"/>
        <end position="67"/>
    </location>
</feature>
<feature type="transmembrane region" description="Helical" evidence="6">
    <location>
        <begin position="118"/>
        <end position="141"/>
    </location>
</feature>
<dbReference type="Pfam" id="PF01566">
    <property type="entry name" value="Nramp"/>
    <property type="match status" value="1"/>
</dbReference>
<dbReference type="PANTHER" id="PTHR11706:SF33">
    <property type="entry name" value="NATURAL RESISTANCE-ASSOCIATED MACROPHAGE PROTEIN 2"/>
    <property type="match status" value="1"/>
</dbReference>
<evidence type="ECO:0000256" key="1">
    <source>
        <dbReference type="ARBA" id="ARBA00004141"/>
    </source>
</evidence>
<dbReference type="PANTHER" id="PTHR11706">
    <property type="entry name" value="SOLUTE CARRIER PROTEIN FAMILY 11 MEMBER"/>
    <property type="match status" value="1"/>
</dbReference>
<dbReference type="Gene3D" id="1.20.1740.10">
    <property type="entry name" value="Amino acid/polyamine transporter I"/>
    <property type="match status" value="1"/>
</dbReference>
<feature type="transmembrane region" description="Helical" evidence="6">
    <location>
        <begin position="190"/>
        <end position="210"/>
    </location>
</feature>